<keyword evidence="1 3" id="KW-0479">Metal-binding</keyword>
<feature type="domain" description="RING-type" evidence="5">
    <location>
        <begin position="185"/>
        <end position="226"/>
    </location>
</feature>
<dbReference type="GO" id="GO:0061630">
    <property type="term" value="F:ubiquitin protein ligase activity"/>
    <property type="evidence" value="ECO:0007669"/>
    <property type="project" value="TreeGrafter"/>
</dbReference>
<evidence type="ECO:0000256" key="1">
    <source>
        <dbReference type="ARBA" id="ARBA00022771"/>
    </source>
</evidence>
<dbReference type="SUPFAM" id="SSF57850">
    <property type="entry name" value="RING/U-box"/>
    <property type="match status" value="1"/>
</dbReference>
<keyword evidence="4" id="KW-0472">Membrane</keyword>
<proteinExistence type="predicted"/>
<feature type="transmembrane region" description="Helical" evidence="4">
    <location>
        <begin position="115"/>
        <end position="136"/>
    </location>
</feature>
<protein>
    <submittedName>
        <fullName evidence="6">Putative e3 ubiquitin-protein ligase lul4</fullName>
    </submittedName>
</protein>
<dbReference type="InterPro" id="IPR013083">
    <property type="entry name" value="Znf_RING/FYVE/PHD"/>
</dbReference>
<evidence type="ECO:0000256" key="3">
    <source>
        <dbReference type="PROSITE-ProRule" id="PRU00175"/>
    </source>
</evidence>
<sequence length="237" mass="27226">MDLIVTFISDLVHQVFDFSCILTWICLRVTSLSILTCNFFFNLWCSLSNGLECAFDYLESCDQNLFVCTLNSGWIFIKSLKDFYFDITYSMTMWQILAVCLWLGIITFSPTIRKIMLNCIAFLLVGSFAALTKLVRRKMQNKKVQAKKWSLIGVFTFLVTASAKGIYRICFRRKSKKTIDPNLTCIVCIDRQKSVLLMPCKHVCLCEECTSGLFNSRKIGICPLCRVVITNTMSIYM</sequence>
<dbReference type="AlphaFoldDB" id="A0A1L8ECW6"/>
<dbReference type="Gene3D" id="3.30.40.10">
    <property type="entry name" value="Zinc/RING finger domain, C3HC4 (zinc finger)"/>
    <property type="match status" value="1"/>
</dbReference>
<dbReference type="PANTHER" id="PTHR22696">
    <property type="entry name" value="E3 UBIQUITIN-PROTEIN LIGASE RNF26"/>
    <property type="match status" value="1"/>
</dbReference>
<accession>A0A1L8ECW6</accession>
<name>A0A1L8ECW6_HAEIR</name>
<keyword evidence="2" id="KW-0862">Zinc</keyword>
<dbReference type="InterPro" id="IPR001841">
    <property type="entry name" value="Znf_RING"/>
</dbReference>
<feature type="transmembrane region" description="Helical" evidence="4">
    <location>
        <begin position="148"/>
        <end position="167"/>
    </location>
</feature>
<dbReference type="GO" id="GO:0006511">
    <property type="term" value="P:ubiquitin-dependent protein catabolic process"/>
    <property type="evidence" value="ECO:0007669"/>
    <property type="project" value="TreeGrafter"/>
</dbReference>
<dbReference type="PANTHER" id="PTHR22696:SF1">
    <property type="entry name" value="E3 UBIQUITIN-PROTEIN LIGASE RNF26"/>
    <property type="match status" value="1"/>
</dbReference>
<evidence type="ECO:0000256" key="4">
    <source>
        <dbReference type="SAM" id="Phobius"/>
    </source>
</evidence>
<evidence type="ECO:0000313" key="6">
    <source>
        <dbReference type="EMBL" id="JAV16492.1"/>
    </source>
</evidence>
<feature type="transmembrane region" description="Helical" evidence="4">
    <location>
        <begin position="87"/>
        <end position="108"/>
    </location>
</feature>
<dbReference type="GO" id="GO:0016567">
    <property type="term" value="P:protein ubiquitination"/>
    <property type="evidence" value="ECO:0007669"/>
    <property type="project" value="TreeGrafter"/>
</dbReference>
<dbReference type="GO" id="GO:0008270">
    <property type="term" value="F:zinc ion binding"/>
    <property type="evidence" value="ECO:0007669"/>
    <property type="project" value="UniProtKB-KW"/>
</dbReference>
<keyword evidence="1 3" id="KW-0863">Zinc-finger</keyword>
<keyword evidence="4" id="KW-0812">Transmembrane</keyword>
<dbReference type="EMBL" id="GFDG01002307">
    <property type="protein sequence ID" value="JAV16492.1"/>
    <property type="molecule type" value="Transcribed_RNA"/>
</dbReference>
<dbReference type="PROSITE" id="PS50089">
    <property type="entry name" value="ZF_RING_2"/>
    <property type="match status" value="1"/>
</dbReference>
<organism evidence="6">
    <name type="scientific">Haematobia irritans</name>
    <name type="common">Horn fly</name>
    <name type="synonym">Conops irritans</name>
    <dbReference type="NCBI Taxonomy" id="7368"/>
    <lineage>
        <taxon>Eukaryota</taxon>
        <taxon>Metazoa</taxon>
        <taxon>Ecdysozoa</taxon>
        <taxon>Arthropoda</taxon>
        <taxon>Hexapoda</taxon>
        <taxon>Insecta</taxon>
        <taxon>Pterygota</taxon>
        <taxon>Neoptera</taxon>
        <taxon>Endopterygota</taxon>
        <taxon>Diptera</taxon>
        <taxon>Brachycera</taxon>
        <taxon>Muscomorpha</taxon>
        <taxon>Muscoidea</taxon>
        <taxon>Muscidae</taxon>
        <taxon>Haematobia</taxon>
    </lineage>
</organism>
<evidence type="ECO:0000259" key="5">
    <source>
        <dbReference type="PROSITE" id="PS50089"/>
    </source>
</evidence>
<dbReference type="Pfam" id="PF13920">
    <property type="entry name" value="zf-C3HC4_3"/>
    <property type="match status" value="1"/>
</dbReference>
<evidence type="ECO:0000256" key="2">
    <source>
        <dbReference type="ARBA" id="ARBA00022833"/>
    </source>
</evidence>
<keyword evidence="4" id="KW-1133">Transmembrane helix</keyword>
<reference evidence="6" key="1">
    <citation type="submission" date="2017-01" db="EMBL/GenBank/DDBJ databases">
        <title>An insight into the sialome and mialome of the horn fly, Haematobia irritans.</title>
        <authorList>
            <person name="Breijo M."/>
            <person name="Boiani M."/>
            <person name="Ures X."/>
            <person name="Rocha S."/>
            <person name="Sequeira M."/>
            <person name="Ribeiro J.M."/>
        </authorList>
    </citation>
    <scope>NUCLEOTIDE SEQUENCE</scope>
</reference>
<feature type="transmembrane region" description="Helical" evidence="4">
    <location>
        <begin position="21"/>
        <end position="41"/>
    </location>
</feature>